<feature type="region of interest" description="Disordered" evidence="1">
    <location>
        <begin position="112"/>
        <end position="150"/>
    </location>
</feature>
<evidence type="ECO:0000313" key="2">
    <source>
        <dbReference type="EMBL" id="OWZ04981.1"/>
    </source>
</evidence>
<proteinExistence type="predicted"/>
<dbReference type="EMBL" id="NBNE01004672">
    <property type="protein sequence ID" value="OWZ04981.1"/>
    <property type="molecule type" value="Genomic_DNA"/>
</dbReference>
<dbReference type="Proteomes" id="UP000198211">
    <property type="component" value="Unassembled WGS sequence"/>
</dbReference>
<organism evidence="2 3">
    <name type="scientific">Phytophthora megakarya</name>
    <dbReference type="NCBI Taxonomy" id="4795"/>
    <lineage>
        <taxon>Eukaryota</taxon>
        <taxon>Sar</taxon>
        <taxon>Stramenopiles</taxon>
        <taxon>Oomycota</taxon>
        <taxon>Peronosporomycetes</taxon>
        <taxon>Peronosporales</taxon>
        <taxon>Peronosporaceae</taxon>
        <taxon>Phytophthora</taxon>
    </lineage>
</organism>
<reference evidence="3" key="1">
    <citation type="submission" date="2017-03" db="EMBL/GenBank/DDBJ databases">
        <title>Phytopthora megakarya and P. palmivora, two closely related causual agents of cacao black pod achieved similar genome size and gene model numbers by different mechanisms.</title>
        <authorList>
            <person name="Ali S."/>
            <person name="Shao J."/>
            <person name="Larry D.J."/>
            <person name="Kronmiller B."/>
            <person name="Shen D."/>
            <person name="Strem M.D."/>
            <person name="Melnick R.L."/>
            <person name="Guiltinan M.J."/>
            <person name="Tyler B.M."/>
            <person name="Meinhardt L.W."/>
            <person name="Bailey B.A."/>
        </authorList>
    </citation>
    <scope>NUCLEOTIDE SEQUENCE [LARGE SCALE GENOMIC DNA]</scope>
    <source>
        <strain evidence="3">zdho120</strain>
    </source>
</reference>
<keyword evidence="3" id="KW-1185">Reference proteome</keyword>
<comment type="caution">
    <text evidence="2">The sequence shown here is derived from an EMBL/GenBank/DDBJ whole genome shotgun (WGS) entry which is preliminary data.</text>
</comment>
<feature type="compositionally biased region" description="Basic and acidic residues" evidence="1">
    <location>
        <begin position="123"/>
        <end position="141"/>
    </location>
</feature>
<dbReference type="AlphaFoldDB" id="A0A225VHC1"/>
<gene>
    <name evidence="2" type="ORF">PHMEG_00023018</name>
</gene>
<evidence type="ECO:0000256" key="1">
    <source>
        <dbReference type="SAM" id="MobiDB-lite"/>
    </source>
</evidence>
<protein>
    <submittedName>
        <fullName evidence="2">Uncharacterized protein</fullName>
    </submittedName>
</protein>
<name>A0A225VHC1_9STRA</name>
<accession>A0A225VHC1</accession>
<sequence length="590" mass="68143">MDNGTGYVSAVAASCSPQVDSRRAPSTDRWMKFLQLYEPFITRELTQKHPQFAFALRQLERETRLEQDRQNAQVLATLRLKDARICELQKMVKEQHEQLDVVLDELERRETKEDKQVQVGGKTQKEDASVQTVSDRRHMETQTEQNEEESGVLGLLEKLENELKTLEEKNVKLESELQQKVFKDEVMEDSEEMKNCLEILQRGVDAMNLSCGCVDNPLMYIAGVLDTNYGKDSSTMSACVNLEHRLEAQAVRLEHAQECLYMWRDATVRMMQQQNEPNRAVEQKFSTSLAIRHDKEDFAEISCLVALRGALSQIRQYLFQRRRKNYNGSQCDWKELANVLAKGKRGTKIAAKMVRKWAGWETKHLEEVRALRQGFNEERIVAQNRRVVLLKRITMLEQQELELQTEVNVLKKKYKFQDGKNSTALTVSSPTLRANELPVKTDKCGKLLEYPQMALRLATAEQSLLAKDEQLTAANDTIRALSSGTMAPTHMSSPNTLLTRSDVSMNQLDIKLQRSSQQKLEFFQRREKDLVSLDQYFRMEKRCLQLQTQLGAEQKHMTMMKAAIDVCEQERDELLMRVEKLETESMLFGT</sequence>
<evidence type="ECO:0000313" key="3">
    <source>
        <dbReference type="Proteomes" id="UP000198211"/>
    </source>
</evidence>
<dbReference type="OrthoDB" id="168369at2759"/>